<feature type="domain" description="Nicotinate phosphoribosyltransferase C-terminal" evidence="12">
    <location>
        <begin position="365"/>
        <end position="474"/>
    </location>
</feature>
<keyword evidence="7 9" id="KW-0808">Transferase</keyword>
<evidence type="ECO:0000256" key="8">
    <source>
        <dbReference type="ARBA" id="ARBA00048668"/>
    </source>
</evidence>
<dbReference type="PANTHER" id="PTHR11098">
    <property type="entry name" value="NICOTINATE PHOSPHORIBOSYLTRANSFERASE"/>
    <property type="match status" value="1"/>
</dbReference>
<dbReference type="GO" id="GO:0004516">
    <property type="term" value="F:nicotinate phosphoribosyltransferase activity"/>
    <property type="evidence" value="ECO:0007669"/>
    <property type="project" value="UniProtKB-UniRule"/>
</dbReference>
<dbReference type="InterPro" id="IPR036068">
    <property type="entry name" value="Nicotinate_pribotase-like_C"/>
</dbReference>
<dbReference type="NCBIfam" id="NF009131">
    <property type="entry name" value="PRK12484.1"/>
    <property type="match status" value="1"/>
</dbReference>
<keyword evidence="13" id="KW-0328">Glycosyltransferase</keyword>
<evidence type="ECO:0000259" key="11">
    <source>
        <dbReference type="Pfam" id="PF17767"/>
    </source>
</evidence>
<comment type="function">
    <text evidence="9">Catalyzes the first step in the biosynthesis of NAD from nicotinic acid, the ATP-dependent synthesis of beta-nicotinate D-ribonucleotide from nicotinate and 5-phospho-D-ribose 1-phosphate.</text>
</comment>
<dbReference type="NCBIfam" id="TIGR01513">
    <property type="entry name" value="NAPRTase_put"/>
    <property type="match status" value="1"/>
</dbReference>
<dbReference type="GO" id="GO:0034355">
    <property type="term" value="P:NAD+ biosynthetic process via the salvage pathway"/>
    <property type="evidence" value="ECO:0007669"/>
    <property type="project" value="TreeGrafter"/>
</dbReference>
<keyword evidence="6 9" id="KW-0662">Pyridine nucleotide biosynthesis</keyword>
<keyword evidence="5 9" id="KW-0436">Ligase</keyword>
<dbReference type="InterPro" id="IPR041525">
    <property type="entry name" value="N/Namide_PRibTrfase"/>
</dbReference>
<dbReference type="GO" id="GO:0005829">
    <property type="term" value="C:cytosol"/>
    <property type="evidence" value="ECO:0007669"/>
    <property type="project" value="TreeGrafter"/>
</dbReference>
<dbReference type="GO" id="GO:0047280">
    <property type="term" value="F:nicotinamide phosphoribosyltransferase activity"/>
    <property type="evidence" value="ECO:0007669"/>
    <property type="project" value="UniProtKB-ARBA"/>
</dbReference>
<reference evidence="13 14" key="1">
    <citation type="submission" date="2018-08" db="EMBL/GenBank/DDBJ databases">
        <title>A genome reference for cultivated species of the human gut microbiota.</title>
        <authorList>
            <person name="Zou Y."/>
            <person name="Xue W."/>
            <person name="Luo G."/>
        </authorList>
    </citation>
    <scope>NUCLEOTIDE SEQUENCE [LARGE SCALE GENOMIC DNA]</scope>
    <source>
        <strain evidence="13 14">AM25-6</strain>
    </source>
</reference>
<dbReference type="UniPathway" id="UPA00253">
    <property type="reaction ID" value="UER00457"/>
</dbReference>
<dbReference type="Gene3D" id="3.20.140.10">
    <property type="entry name" value="nicotinate phosphoribosyltransferase"/>
    <property type="match status" value="1"/>
</dbReference>
<gene>
    <name evidence="13" type="ORF">DW687_10365</name>
</gene>
<evidence type="ECO:0000256" key="5">
    <source>
        <dbReference type="ARBA" id="ARBA00022598"/>
    </source>
</evidence>
<evidence type="ECO:0000256" key="2">
    <source>
        <dbReference type="ARBA" id="ARBA00010897"/>
    </source>
</evidence>
<protein>
    <recommendedName>
        <fullName evidence="3 9">Nicotinate phosphoribosyltransferase</fullName>
        <ecNumber evidence="3 9">6.3.4.21</ecNumber>
    </recommendedName>
</protein>
<evidence type="ECO:0000256" key="1">
    <source>
        <dbReference type="ARBA" id="ARBA00004952"/>
    </source>
</evidence>
<dbReference type="AlphaFoldDB" id="A0A3E3DWB0"/>
<evidence type="ECO:0000256" key="4">
    <source>
        <dbReference type="ARBA" id="ARBA00022553"/>
    </source>
</evidence>
<dbReference type="CDD" id="cd01570">
    <property type="entry name" value="NAPRTase_A"/>
    <property type="match status" value="1"/>
</dbReference>
<comment type="similarity">
    <text evidence="2 9">Belongs to the NAPRTase family.</text>
</comment>
<evidence type="ECO:0000259" key="12">
    <source>
        <dbReference type="Pfam" id="PF17956"/>
    </source>
</evidence>
<dbReference type="InterPro" id="IPR013785">
    <property type="entry name" value="Aldolase_TIM"/>
</dbReference>
<dbReference type="Pfam" id="PF17956">
    <property type="entry name" value="NAPRTase_C"/>
    <property type="match status" value="1"/>
</dbReference>
<dbReference type="SUPFAM" id="SSF54675">
    <property type="entry name" value="Nicotinate/Quinolinate PRTase N-terminal domain-like"/>
    <property type="match status" value="1"/>
</dbReference>
<dbReference type="Pfam" id="PF04095">
    <property type="entry name" value="NAPRTase"/>
    <property type="match status" value="1"/>
</dbReference>
<dbReference type="Pfam" id="PF17767">
    <property type="entry name" value="NAPRTase_N"/>
    <property type="match status" value="1"/>
</dbReference>
<feature type="domain" description="Nicotinate/nicotinamide phosphoribosyltransferase" evidence="10">
    <location>
        <begin position="157"/>
        <end position="347"/>
    </location>
</feature>
<name>A0A3E3DWB0_9FIRM</name>
<dbReference type="EMBL" id="QUSM01000006">
    <property type="protein sequence ID" value="RGD73425.1"/>
    <property type="molecule type" value="Genomic_DNA"/>
</dbReference>
<dbReference type="InterPro" id="IPR041619">
    <property type="entry name" value="NAPRTase_C"/>
</dbReference>
<keyword evidence="4" id="KW-0597">Phosphoprotein</keyword>
<sequence>MEEQRKLQLATDFYQLSVSNVYFEKGFKDRKSVFDVFIRRNPFEGGYSVFAGLEQVIEYINNLRFEEDDIALLKANHPELTDGFLDYLRDFKFSGEIYAMEEGEIFFPTEPVLRVKTNLIEAQIIETAILAIINHQSLIATKASRIVSAAGTYAPVLDFGLRRAHGTEAGLYGSRACIIGGCVGTSNVEAEYKWDTVSKGTISHAFIMAFDSELEAFRAYAKYNPDNLILLADTYDTLGSGIKNAIKVFNEEREAGRLKGSYGIRLDSGDLTYLSVKAREMFDEAGFESAVISASNDLDEFIISDLRNQGAKIGMYGVGTKMITADGTSALGGVYKLSAIERDGKLSPKIKVSNDPIKITNPGYKKVLRFYDNLTNVAIADLITLNDEVIDDTKPLTIYHPVHTWKKRTIENFHVKELLKPIFVDGKQVYNSPKLSEIRENHMVARSTFWPEFLRLINPSEYHVDVSDKLFDIKKDLLASVQK</sequence>
<comment type="PTM">
    <text evidence="9">Transiently phosphorylated on a His residue during the reaction cycle. Phosphorylation strongly increases the affinity for substrates and increases the rate of nicotinate D-ribonucleotide production. Dephosphorylation regenerates the low-affinity form of the enzyme, leading to product release.</text>
</comment>
<dbReference type="PANTHER" id="PTHR11098:SF1">
    <property type="entry name" value="NICOTINATE PHOSPHORIBOSYLTRANSFERASE"/>
    <property type="match status" value="1"/>
</dbReference>
<evidence type="ECO:0000256" key="3">
    <source>
        <dbReference type="ARBA" id="ARBA00013236"/>
    </source>
</evidence>
<dbReference type="PIRSF" id="PIRSF000484">
    <property type="entry name" value="NAPRT"/>
    <property type="match status" value="1"/>
</dbReference>
<feature type="domain" description="Nicotinate phosphoribosyltransferase N-terminal" evidence="11">
    <location>
        <begin position="9"/>
        <end position="134"/>
    </location>
</feature>
<dbReference type="FunFam" id="3.20.20.70:FF:000076">
    <property type="entry name" value="Nicotinate phosphoribosyltransferase"/>
    <property type="match status" value="1"/>
</dbReference>
<evidence type="ECO:0000313" key="14">
    <source>
        <dbReference type="Proteomes" id="UP000261212"/>
    </source>
</evidence>
<evidence type="ECO:0000256" key="7">
    <source>
        <dbReference type="ARBA" id="ARBA00022679"/>
    </source>
</evidence>
<dbReference type="Gene3D" id="3.20.20.70">
    <property type="entry name" value="Aldolase class I"/>
    <property type="match status" value="1"/>
</dbReference>
<comment type="catalytic activity">
    <reaction evidence="8 9">
        <text>5-phospho-alpha-D-ribose 1-diphosphate + nicotinate + ATP + H2O = nicotinate beta-D-ribonucleotide + ADP + phosphate + diphosphate</text>
        <dbReference type="Rhea" id="RHEA:36163"/>
        <dbReference type="ChEBI" id="CHEBI:15377"/>
        <dbReference type="ChEBI" id="CHEBI:30616"/>
        <dbReference type="ChEBI" id="CHEBI:32544"/>
        <dbReference type="ChEBI" id="CHEBI:33019"/>
        <dbReference type="ChEBI" id="CHEBI:43474"/>
        <dbReference type="ChEBI" id="CHEBI:57502"/>
        <dbReference type="ChEBI" id="CHEBI:58017"/>
        <dbReference type="ChEBI" id="CHEBI:456216"/>
        <dbReference type="EC" id="6.3.4.21"/>
    </reaction>
</comment>
<comment type="pathway">
    <text evidence="1 9">Cofactor biosynthesis; NAD(+) biosynthesis; nicotinate D-ribonucleotide from nicotinate: step 1/1.</text>
</comment>
<dbReference type="Proteomes" id="UP000261212">
    <property type="component" value="Unassembled WGS sequence"/>
</dbReference>
<dbReference type="InterPro" id="IPR040727">
    <property type="entry name" value="NAPRTase_N"/>
</dbReference>
<evidence type="ECO:0000313" key="13">
    <source>
        <dbReference type="EMBL" id="RGD73425.1"/>
    </source>
</evidence>
<dbReference type="NCBIfam" id="NF006695">
    <property type="entry name" value="PRK09243.1-2"/>
    <property type="match status" value="1"/>
</dbReference>
<dbReference type="SUPFAM" id="SSF51690">
    <property type="entry name" value="Nicotinate/Quinolinate PRTase C-terminal domain-like"/>
    <property type="match status" value="1"/>
</dbReference>
<dbReference type="RefSeq" id="WP_117532675.1">
    <property type="nucleotide sequence ID" value="NZ_QUSM01000006.1"/>
</dbReference>
<organism evidence="13 14">
    <name type="scientific">Anaerofustis stercorihominis</name>
    <dbReference type="NCBI Taxonomy" id="214853"/>
    <lineage>
        <taxon>Bacteria</taxon>
        <taxon>Bacillati</taxon>
        <taxon>Bacillota</taxon>
        <taxon>Clostridia</taxon>
        <taxon>Eubacteriales</taxon>
        <taxon>Eubacteriaceae</taxon>
        <taxon>Anaerofustis</taxon>
    </lineage>
</organism>
<accession>A0A3E3DWB0</accession>
<evidence type="ECO:0000256" key="6">
    <source>
        <dbReference type="ARBA" id="ARBA00022642"/>
    </source>
</evidence>
<evidence type="ECO:0000256" key="9">
    <source>
        <dbReference type="RuleBase" id="RU365100"/>
    </source>
</evidence>
<dbReference type="EC" id="6.3.4.21" evidence="3 9"/>
<dbReference type="InterPro" id="IPR006405">
    <property type="entry name" value="Nic_PRibTrfase_pncB"/>
</dbReference>
<proteinExistence type="inferred from homology"/>
<comment type="caution">
    <text evidence="13">The sequence shown here is derived from an EMBL/GenBank/DDBJ whole genome shotgun (WGS) entry which is preliminary data.</text>
</comment>
<evidence type="ECO:0000259" key="10">
    <source>
        <dbReference type="Pfam" id="PF04095"/>
    </source>
</evidence>
<dbReference type="InterPro" id="IPR007229">
    <property type="entry name" value="Nic_PRibTrfase-Fam"/>
</dbReference>